<dbReference type="Pfam" id="PF07648">
    <property type="entry name" value="Kazal_2"/>
    <property type="match status" value="1"/>
</dbReference>
<dbReference type="Gene3D" id="3.30.60.30">
    <property type="match status" value="2"/>
</dbReference>
<protein>
    <recommendedName>
        <fullName evidence="2">Kazal-like domain-containing protein</fullName>
    </recommendedName>
</protein>
<dbReference type="Proteomes" id="UP000176700">
    <property type="component" value="Unassembled WGS sequence"/>
</dbReference>
<gene>
    <name evidence="3" type="ORF">A2W41_04560</name>
</gene>
<feature type="compositionally biased region" description="Basic and acidic residues" evidence="1">
    <location>
        <begin position="139"/>
        <end position="153"/>
    </location>
</feature>
<accession>A0A1G2FV71</accession>
<organism evidence="3 4">
    <name type="scientific">Candidatus Ryanbacteria bacterium RIFCSPHIGHO2_01_45_13</name>
    <dbReference type="NCBI Taxonomy" id="1802112"/>
    <lineage>
        <taxon>Bacteria</taxon>
        <taxon>Candidatus Ryaniibacteriota</taxon>
    </lineage>
</organism>
<dbReference type="EMBL" id="MHNI01000029">
    <property type="protein sequence ID" value="OGZ41481.1"/>
    <property type="molecule type" value="Genomic_DNA"/>
</dbReference>
<dbReference type="AlphaFoldDB" id="A0A1G2FV71"/>
<evidence type="ECO:0000256" key="1">
    <source>
        <dbReference type="SAM" id="MobiDB-lite"/>
    </source>
</evidence>
<dbReference type="PROSITE" id="PS51465">
    <property type="entry name" value="KAZAL_2"/>
    <property type="match status" value="1"/>
</dbReference>
<feature type="region of interest" description="Disordered" evidence="1">
    <location>
        <begin position="129"/>
        <end position="157"/>
    </location>
</feature>
<dbReference type="SUPFAM" id="SSF100895">
    <property type="entry name" value="Kazal-type serine protease inhibitors"/>
    <property type="match status" value="1"/>
</dbReference>
<comment type="caution">
    <text evidence="3">The sequence shown here is derived from an EMBL/GenBank/DDBJ whole genome shotgun (WGS) entry which is preliminary data.</text>
</comment>
<reference evidence="3 4" key="1">
    <citation type="journal article" date="2016" name="Nat. Commun.">
        <title>Thousands of microbial genomes shed light on interconnected biogeochemical processes in an aquifer system.</title>
        <authorList>
            <person name="Anantharaman K."/>
            <person name="Brown C.T."/>
            <person name="Hug L.A."/>
            <person name="Sharon I."/>
            <person name="Castelle C.J."/>
            <person name="Probst A.J."/>
            <person name="Thomas B.C."/>
            <person name="Singh A."/>
            <person name="Wilkins M.J."/>
            <person name="Karaoz U."/>
            <person name="Brodie E.L."/>
            <person name="Williams K.H."/>
            <person name="Hubbard S.S."/>
            <person name="Banfield J.F."/>
        </authorList>
    </citation>
    <scope>NUCLEOTIDE SEQUENCE [LARGE SCALE GENOMIC DNA]</scope>
</reference>
<sequence>MKINNKIFSAAGALIISFVLSLVIVHVEAASNDSSIKIEKDPYSGKFTLTMKDPDGIQEFSLSLVGRYSYGGGLSSCPKSFSSDNVALVDPSDFAPVMPAYIVDCKNNKTELEIPPPVDGVTKSILVKKEEAPPPAPPPEEKKADKKEEKKEGPLSIKDIQYPVPNLGNCQNETDCRSYCDNADHAKECFAFAKKYHLISDEEAKKAADHFLNVTDGPGGCNSGKSCEAYCSTVEHIDECIAFAEETGYYGPEELAEAKKFQALVKAGTQFPGGCTERNACEIYCGDPNHMEECLNFAEKSGFMPPEEIAEAKKFMTLMQKGESPGGCTSKEQCENYCFEENHIDECIAFAEKAGVMSPEDAQMARKVGGKGPGDCRSKEQCDAYCKDHSEECFHFAEEHGLINEEELAQMREGMARFREELDKMPPEAVECMKDAAGEENFNKIIAGEPVFDRSIERKMKSCFGQVTAQFSQQLNDLPPEAAQCIKDVVGDEGLQKLQHGEFDEQVNFESLESCFQQLRASFGEGSNFSAGGFSGPGGCKNMEECTAYCQEHLDDCREFAPPGGSSGDFPTDPGTSFSECVSKGMNASYVCGINGKGAPPGEETTYFNECHAKQHDVEILHNGVCIRNGQPDEPCSDVADPVCGNDNNTWVSACHAEEKGGGIKHEGVCTTEDFGGSGFLGGPGGCTNQEECTTYCMQNYQDPACQQFMPPATSSWLPNTSLIGAVFGPLLLLLK</sequence>
<evidence type="ECO:0000313" key="4">
    <source>
        <dbReference type="Proteomes" id="UP000176700"/>
    </source>
</evidence>
<proteinExistence type="predicted"/>
<evidence type="ECO:0000313" key="3">
    <source>
        <dbReference type="EMBL" id="OGZ41481.1"/>
    </source>
</evidence>
<dbReference type="InterPro" id="IPR002350">
    <property type="entry name" value="Kazal_dom"/>
</dbReference>
<feature type="domain" description="Kazal-like" evidence="2">
    <location>
        <begin position="620"/>
        <end position="672"/>
    </location>
</feature>
<evidence type="ECO:0000259" key="2">
    <source>
        <dbReference type="PROSITE" id="PS51465"/>
    </source>
</evidence>
<dbReference type="CDD" id="cd00104">
    <property type="entry name" value="KAZAL_FS"/>
    <property type="match status" value="1"/>
</dbReference>
<dbReference type="InterPro" id="IPR036058">
    <property type="entry name" value="Kazal_dom_sf"/>
</dbReference>
<name>A0A1G2FV71_9BACT</name>